<dbReference type="PANTHER" id="PTHR46093">
    <property type="entry name" value="ACYL-COA-BINDING DOMAIN-CONTAINING PROTEIN 5"/>
    <property type="match status" value="1"/>
</dbReference>
<dbReference type="SUPFAM" id="SSF117281">
    <property type="entry name" value="Kelch motif"/>
    <property type="match status" value="1"/>
</dbReference>
<dbReference type="SUPFAM" id="SSF50965">
    <property type="entry name" value="Galactose oxidase, central domain"/>
    <property type="match status" value="1"/>
</dbReference>
<dbReference type="Pfam" id="PF24681">
    <property type="entry name" value="Kelch_KLHDC2_KLHL20_DRC7"/>
    <property type="match status" value="1"/>
</dbReference>
<dbReference type="AlphaFoldDB" id="A0A061RMN6"/>
<keyword evidence="3" id="KW-0175">Coiled coil</keyword>
<organism evidence="5">
    <name type="scientific">Tetraselmis sp. GSL018</name>
    <dbReference type="NCBI Taxonomy" id="582737"/>
    <lineage>
        <taxon>Eukaryota</taxon>
        <taxon>Viridiplantae</taxon>
        <taxon>Chlorophyta</taxon>
        <taxon>core chlorophytes</taxon>
        <taxon>Chlorodendrophyceae</taxon>
        <taxon>Chlorodendrales</taxon>
        <taxon>Chlorodendraceae</taxon>
        <taxon>Tetraselmis</taxon>
    </lineage>
</organism>
<evidence type="ECO:0000256" key="4">
    <source>
        <dbReference type="SAM" id="MobiDB-lite"/>
    </source>
</evidence>
<feature type="compositionally biased region" description="Gly residues" evidence="4">
    <location>
        <begin position="529"/>
        <end position="542"/>
    </location>
</feature>
<feature type="region of interest" description="Disordered" evidence="4">
    <location>
        <begin position="427"/>
        <end position="542"/>
    </location>
</feature>
<dbReference type="EMBL" id="GBEZ01014252">
    <property type="protein sequence ID" value="JAC71811.1"/>
    <property type="molecule type" value="Transcribed_RNA"/>
</dbReference>
<name>A0A061RMN6_9CHLO</name>
<reference evidence="5" key="1">
    <citation type="submission" date="2014-05" db="EMBL/GenBank/DDBJ databases">
        <title>The transcriptome of the halophilic microalga Tetraselmis sp. GSL018 isolated from the Great Salt Lake, Utah.</title>
        <authorList>
            <person name="Jinkerson R.E."/>
            <person name="D'Adamo S."/>
            <person name="Posewitz M.C."/>
        </authorList>
    </citation>
    <scope>NUCLEOTIDE SEQUENCE</scope>
    <source>
        <strain evidence="5">GSL018</strain>
    </source>
</reference>
<evidence type="ECO:0000256" key="1">
    <source>
        <dbReference type="ARBA" id="ARBA00022441"/>
    </source>
</evidence>
<evidence type="ECO:0000313" key="5">
    <source>
        <dbReference type="EMBL" id="JAC71811.1"/>
    </source>
</evidence>
<feature type="compositionally biased region" description="Low complexity" evidence="4">
    <location>
        <begin position="447"/>
        <end position="457"/>
    </location>
</feature>
<evidence type="ECO:0000256" key="2">
    <source>
        <dbReference type="ARBA" id="ARBA00022737"/>
    </source>
</evidence>
<accession>A0A061RMN6</accession>
<dbReference type="InterPro" id="IPR015915">
    <property type="entry name" value="Kelch-typ_b-propeller"/>
</dbReference>
<evidence type="ECO:0000256" key="3">
    <source>
        <dbReference type="SAM" id="Coils"/>
    </source>
</evidence>
<sequence>MQKTGLADKDAQARLLEQRCKDEESKYNSACERAAMLEGELSELRREAYRHAVLSARCGILGVDLCWRLAPEDPGGVRPPARHRHTALSLPAAAACAPGGHLGPGDCMLVFGGCSAEDWLSDLWMLSLAEDEKGDVCEPECLWVPPSRISGDPPQPRKDHAATIAGSRTLVIIGGFDGQKELCDVFAAHIALSGPAEVEGRRPQGWEVHWRRPEPVTGTPPGRSQHTACFDSASGTVFVFGGYSSAHGGLLNDLWAYSPESRQWWLPEATGTPPCRRRGHFSAVVGRRLYTGLGVGADGCHLLDLHCLDLESWHWRLLPAAGMAPEPRRQAAVEVVRERWIVVHGGFSGSGFCFDAFALDTATEIWSRLEISGAPGTAPAGRANHSLVRIGSRLVVFGGYGVTGELSGTYLIENAAITEREDRGLCLDRPQRRAAPAEGFPARRRAPAAAQRHQGAQVQAPRGAREGRQDTVGAPCVPGPSLQPRPQGLPPRGGRVPRPPRGRLPRGGAGREAARGRGAPEGARRLSARGGGAEGGGGRAPV</sequence>
<keyword evidence="1" id="KW-0880">Kelch repeat</keyword>
<feature type="coiled-coil region" evidence="3">
    <location>
        <begin position="6"/>
        <end position="47"/>
    </location>
</feature>
<gene>
    <name evidence="5" type="ORF">TSPGSL018_1108</name>
</gene>
<feature type="non-terminal residue" evidence="5">
    <location>
        <position position="542"/>
    </location>
</feature>
<dbReference type="PANTHER" id="PTHR46093:SF18">
    <property type="entry name" value="FIBRONECTIN TYPE-III DOMAIN-CONTAINING PROTEIN"/>
    <property type="match status" value="1"/>
</dbReference>
<dbReference type="InterPro" id="IPR011043">
    <property type="entry name" value="Gal_Oxase/kelch_b-propeller"/>
</dbReference>
<feature type="compositionally biased region" description="Pro residues" evidence="4">
    <location>
        <begin position="477"/>
        <end position="489"/>
    </location>
</feature>
<proteinExistence type="predicted"/>
<keyword evidence="2" id="KW-0677">Repeat</keyword>
<protein>
    <submittedName>
        <fullName evidence="5">Tip elongation aberrant protein 1-like</fullName>
    </submittedName>
</protein>
<dbReference type="Gene3D" id="2.120.10.80">
    <property type="entry name" value="Kelch-type beta propeller"/>
    <property type="match status" value="2"/>
</dbReference>